<comment type="caution">
    <text evidence="11">The sequence shown here is derived from an EMBL/GenBank/DDBJ whole genome shotgun (WGS) entry which is preliminary data.</text>
</comment>
<evidence type="ECO:0000256" key="3">
    <source>
        <dbReference type="ARBA" id="ARBA00012239"/>
    </source>
</evidence>
<evidence type="ECO:0000259" key="10">
    <source>
        <dbReference type="Pfam" id="PF00266"/>
    </source>
</evidence>
<feature type="domain" description="Aminotransferase class V" evidence="10">
    <location>
        <begin position="6"/>
        <end position="373"/>
    </location>
</feature>
<keyword evidence="6" id="KW-0663">Pyridoxal phosphate</keyword>
<comment type="cofactor">
    <cofactor evidence="1 9">
        <name>pyridoxal 5'-phosphate</name>
        <dbReference type="ChEBI" id="CHEBI:597326"/>
    </cofactor>
</comment>
<dbReference type="PANTHER" id="PTHR11601:SF34">
    <property type="entry name" value="CYSTEINE DESULFURASE"/>
    <property type="match status" value="1"/>
</dbReference>
<organism evidence="11 12">
    <name type="scientific">Methanosphaera cuniculi</name>
    <dbReference type="NCBI Taxonomy" id="1077256"/>
    <lineage>
        <taxon>Archaea</taxon>
        <taxon>Methanobacteriati</taxon>
        <taxon>Methanobacteriota</taxon>
        <taxon>Methanomada group</taxon>
        <taxon>Methanobacteria</taxon>
        <taxon>Methanobacteriales</taxon>
        <taxon>Methanobacteriaceae</taxon>
        <taxon>Methanosphaera</taxon>
    </lineage>
</organism>
<evidence type="ECO:0000256" key="5">
    <source>
        <dbReference type="ARBA" id="ARBA00022723"/>
    </source>
</evidence>
<dbReference type="PROSITE" id="PS00595">
    <property type="entry name" value="AA_TRANSFER_CLASS_5"/>
    <property type="match status" value="1"/>
</dbReference>
<evidence type="ECO:0000256" key="2">
    <source>
        <dbReference type="ARBA" id="ARBA00006490"/>
    </source>
</evidence>
<dbReference type="InterPro" id="IPR020578">
    <property type="entry name" value="Aminotrans_V_PyrdxlP_BS"/>
</dbReference>
<keyword evidence="7" id="KW-0408">Iron</keyword>
<dbReference type="Proteomes" id="UP000246004">
    <property type="component" value="Unassembled WGS sequence"/>
</dbReference>
<dbReference type="PANTHER" id="PTHR11601">
    <property type="entry name" value="CYSTEINE DESULFURYLASE FAMILY MEMBER"/>
    <property type="match status" value="1"/>
</dbReference>
<dbReference type="GO" id="GO:0031071">
    <property type="term" value="F:cysteine desulfurase activity"/>
    <property type="evidence" value="ECO:0007669"/>
    <property type="project" value="UniProtKB-EC"/>
</dbReference>
<evidence type="ECO:0000256" key="7">
    <source>
        <dbReference type="ARBA" id="ARBA00023004"/>
    </source>
</evidence>
<dbReference type="FunFam" id="3.40.640.10:FF:000084">
    <property type="entry name" value="IscS-like cysteine desulfurase"/>
    <property type="match status" value="1"/>
</dbReference>
<protein>
    <recommendedName>
        <fullName evidence="3">cysteine desulfurase</fullName>
        <ecNumber evidence="3">2.8.1.7</ecNumber>
    </recommendedName>
</protein>
<accession>A0A2V2BRE9</accession>
<evidence type="ECO:0000256" key="8">
    <source>
        <dbReference type="ARBA" id="ARBA00023014"/>
    </source>
</evidence>
<dbReference type="Gene3D" id="3.40.640.10">
    <property type="entry name" value="Type I PLP-dependent aspartate aminotransferase-like (Major domain)"/>
    <property type="match status" value="1"/>
</dbReference>
<gene>
    <name evidence="11" type="primary">iscS</name>
    <name evidence="11" type="ORF">MSCUN_10240</name>
</gene>
<dbReference type="InterPro" id="IPR015422">
    <property type="entry name" value="PyrdxlP-dep_Trfase_small"/>
</dbReference>
<evidence type="ECO:0000313" key="11">
    <source>
        <dbReference type="EMBL" id="PWL08093.1"/>
    </source>
</evidence>
<dbReference type="GO" id="GO:0046872">
    <property type="term" value="F:metal ion binding"/>
    <property type="evidence" value="ECO:0007669"/>
    <property type="project" value="UniProtKB-KW"/>
</dbReference>
<dbReference type="InterPro" id="IPR015424">
    <property type="entry name" value="PyrdxlP-dep_Trfase"/>
</dbReference>
<sequence length="413" mass="45579">MSQKQIYVDNSATSPLNPQVLDAMIPYLKEEYGNASTLYFLGIKAKRALQKARHQVAQLINAEDDEIIFTSGGTESDNTAIKSIVLKQLKHKTPENPKNHIITTQIEHPAVLNTCKFLEEYGYEITYLPVDKDGLINLKQLENAINEQTILITIMHSNNEIGTIQPTKQIGEIAHKYNIPFHSDAVQSVGKIPVDVKEQNIDILSLSAHKINGPKGIGALYVKKGLTLPPLIHGGGQENSKRSGTENIPAIVGLGKAAEIAHENLEKTMKHNQQIRDALIEKITTQIPDSYINGSLKHRLPNNVHIRFSGIEGESLILKLAQKGVYAATGSACSTHNLQGSHVLAALQIKPALSHGSLRLSIGPENRLEDVDYIVDAIVETVEYLREISPLWDNKTNTYIGDKFEQPVINSTH</sequence>
<dbReference type="AlphaFoldDB" id="A0A2V2BRE9"/>
<dbReference type="Gene3D" id="1.10.260.50">
    <property type="match status" value="1"/>
</dbReference>
<dbReference type="InterPro" id="IPR000192">
    <property type="entry name" value="Aminotrans_V_dom"/>
</dbReference>
<dbReference type="SUPFAM" id="SSF53383">
    <property type="entry name" value="PLP-dependent transferases"/>
    <property type="match status" value="1"/>
</dbReference>
<comment type="similarity">
    <text evidence="2">Belongs to the class-V pyridoxal-phosphate-dependent aminotransferase family. NifS/IscS subfamily.</text>
</comment>
<name>A0A2V2BRE9_9EURY</name>
<keyword evidence="5" id="KW-0479">Metal-binding</keyword>
<keyword evidence="8" id="KW-0411">Iron-sulfur</keyword>
<dbReference type="InterPro" id="IPR015421">
    <property type="entry name" value="PyrdxlP-dep_Trfase_major"/>
</dbReference>
<dbReference type="Gene3D" id="3.90.1150.10">
    <property type="entry name" value="Aspartate Aminotransferase, domain 1"/>
    <property type="match status" value="1"/>
</dbReference>
<evidence type="ECO:0000256" key="4">
    <source>
        <dbReference type="ARBA" id="ARBA00022679"/>
    </source>
</evidence>
<dbReference type="Pfam" id="PF00266">
    <property type="entry name" value="Aminotran_5"/>
    <property type="match status" value="1"/>
</dbReference>
<evidence type="ECO:0000256" key="9">
    <source>
        <dbReference type="RuleBase" id="RU004504"/>
    </source>
</evidence>
<dbReference type="GO" id="GO:0051536">
    <property type="term" value="F:iron-sulfur cluster binding"/>
    <property type="evidence" value="ECO:0007669"/>
    <property type="project" value="UniProtKB-KW"/>
</dbReference>
<dbReference type="PIRSF" id="PIRSF005572">
    <property type="entry name" value="NifS"/>
    <property type="match status" value="1"/>
</dbReference>
<dbReference type="InterPro" id="IPR016454">
    <property type="entry name" value="Cysteine_dSase"/>
</dbReference>
<proteinExistence type="inferred from homology"/>
<reference evidence="11 12" key="1">
    <citation type="submission" date="2016-04" db="EMBL/GenBank/DDBJ databases">
        <title>Genome sequence of Methanosphaera cuniculi DSM 4103.</title>
        <authorList>
            <person name="Poehlein A."/>
            <person name="Seedorf H."/>
            <person name="Daniel R."/>
        </authorList>
    </citation>
    <scope>NUCLEOTIDE SEQUENCE [LARGE SCALE GENOMIC DNA]</scope>
    <source>
        <strain evidence="11 12">DSM 4103</strain>
    </source>
</reference>
<evidence type="ECO:0000256" key="6">
    <source>
        <dbReference type="ARBA" id="ARBA00022898"/>
    </source>
</evidence>
<evidence type="ECO:0000313" key="12">
    <source>
        <dbReference type="Proteomes" id="UP000246004"/>
    </source>
</evidence>
<evidence type="ECO:0000256" key="1">
    <source>
        <dbReference type="ARBA" id="ARBA00001933"/>
    </source>
</evidence>
<keyword evidence="4 11" id="KW-0808">Transferase</keyword>
<dbReference type="EMBL" id="LWMS01000031">
    <property type="protein sequence ID" value="PWL08093.1"/>
    <property type="molecule type" value="Genomic_DNA"/>
</dbReference>
<dbReference type="NCBIfam" id="NF002806">
    <property type="entry name" value="PRK02948.1"/>
    <property type="match status" value="1"/>
</dbReference>
<dbReference type="EC" id="2.8.1.7" evidence="3"/>